<dbReference type="Pfam" id="PF00018">
    <property type="entry name" value="SH3_1"/>
    <property type="match status" value="1"/>
</dbReference>
<dbReference type="PROSITE" id="PS50002">
    <property type="entry name" value="SH3"/>
    <property type="match status" value="1"/>
</dbReference>
<evidence type="ECO:0000256" key="17">
    <source>
        <dbReference type="PROSITE-ProRule" id="PRU00192"/>
    </source>
</evidence>
<dbReference type="PROSITE" id="PS50081">
    <property type="entry name" value="ZF_DAG_PE_2"/>
    <property type="match status" value="1"/>
</dbReference>
<evidence type="ECO:0000256" key="4">
    <source>
        <dbReference type="ARBA" id="ARBA00022475"/>
    </source>
</evidence>
<evidence type="ECO:0000256" key="6">
    <source>
        <dbReference type="ARBA" id="ARBA00022553"/>
    </source>
</evidence>
<keyword evidence="3 17" id="KW-0728">SH3 domain</keyword>
<dbReference type="EMBL" id="JAAKFY010000014">
    <property type="protein sequence ID" value="KAF3846025.1"/>
    <property type="molecule type" value="Genomic_DNA"/>
</dbReference>
<evidence type="ECO:0000256" key="15">
    <source>
        <dbReference type="ARBA" id="ARBA00080966"/>
    </source>
</evidence>
<dbReference type="SMART" id="SM00109">
    <property type="entry name" value="C1"/>
    <property type="match status" value="1"/>
</dbReference>
<dbReference type="PRINTS" id="PR00452">
    <property type="entry name" value="SH3DOMAIN"/>
</dbReference>
<dbReference type="InterPro" id="IPR046349">
    <property type="entry name" value="C1-like_sf"/>
</dbReference>
<keyword evidence="10" id="KW-0862">Zinc</keyword>
<evidence type="ECO:0000256" key="12">
    <source>
        <dbReference type="ARBA" id="ARBA00054848"/>
    </source>
</evidence>
<dbReference type="InterPro" id="IPR002219">
    <property type="entry name" value="PKC_DAG/PE"/>
</dbReference>
<dbReference type="GO" id="GO:0005829">
    <property type="term" value="C:cytosol"/>
    <property type="evidence" value="ECO:0007669"/>
    <property type="project" value="UniProtKB-SubCell"/>
</dbReference>
<keyword evidence="8" id="KW-0677">Repeat</keyword>
<dbReference type="GO" id="GO:0042383">
    <property type="term" value="C:sarcolemma"/>
    <property type="evidence" value="ECO:0007669"/>
    <property type="project" value="UniProtKB-SubCell"/>
</dbReference>
<evidence type="ECO:0000256" key="10">
    <source>
        <dbReference type="ARBA" id="ARBA00022833"/>
    </source>
</evidence>
<keyword evidence="11" id="KW-0472">Membrane</keyword>
<dbReference type="SMART" id="SM00326">
    <property type="entry name" value="SH3"/>
    <property type="match status" value="1"/>
</dbReference>
<evidence type="ECO:0000256" key="16">
    <source>
        <dbReference type="ARBA" id="ARBA00082110"/>
    </source>
</evidence>
<evidence type="ECO:0000256" key="3">
    <source>
        <dbReference type="ARBA" id="ARBA00022443"/>
    </source>
</evidence>
<dbReference type="FunFam" id="3.30.60.20:FF:000022">
    <property type="entry name" value="SH3 and cysteine-rich domain-containing protein 3 isoform 2"/>
    <property type="match status" value="1"/>
</dbReference>
<evidence type="ECO:0000256" key="5">
    <source>
        <dbReference type="ARBA" id="ARBA00022490"/>
    </source>
</evidence>
<evidence type="ECO:0000313" key="22">
    <source>
        <dbReference type="Proteomes" id="UP000518266"/>
    </source>
</evidence>
<keyword evidence="22" id="KW-1185">Reference proteome</keyword>
<reference evidence="21 22" key="1">
    <citation type="submission" date="2020-03" db="EMBL/GenBank/DDBJ databases">
        <title>Dissostichus mawsoni Genome sequencing and assembly.</title>
        <authorList>
            <person name="Park H."/>
        </authorList>
    </citation>
    <scope>NUCLEOTIDE SEQUENCE [LARGE SCALE GENOMIC DNA]</scope>
    <source>
        <strain evidence="21">DM0001</strain>
        <tissue evidence="21">Muscle</tissue>
    </source>
</reference>
<comment type="caution">
    <text evidence="21">The sequence shown here is derived from an EMBL/GenBank/DDBJ whole genome shotgun (WGS) entry which is preliminary data.</text>
</comment>
<dbReference type="SUPFAM" id="SSF57889">
    <property type="entry name" value="Cysteine-rich domain"/>
    <property type="match status" value="1"/>
</dbReference>
<dbReference type="SUPFAM" id="SSF50044">
    <property type="entry name" value="SH3-domain"/>
    <property type="match status" value="1"/>
</dbReference>
<proteinExistence type="predicted"/>
<evidence type="ECO:0000313" key="21">
    <source>
        <dbReference type="EMBL" id="KAF3846025.1"/>
    </source>
</evidence>
<dbReference type="FunFam" id="2.30.30.40:FF:000073">
    <property type="entry name" value="SH3 and cysteine-rich domain-containing protein 2"/>
    <property type="match status" value="1"/>
</dbReference>
<keyword evidence="6" id="KW-0597">Phosphoprotein</keyword>
<dbReference type="Pfam" id="PF16664">
    <property type="entry name" value="STAC2_u1"/>
    <property type="match status" value="1"/>
</dbReference>
<dbReference type="AlphaFoldDB" id="A0A7J5Y9D0"/>
<evidence type="ECO:0000256" key="14">
    <source>
        <dbReference type="ARBA" id="ARBA00070051"/>
    </source>
</evidence>
<dbReference type="Pfam" id="PF00130">
    <property type="entry name" value="C1_1"/>
    <property type="match status" value="1"/>
</dbReference>
<name>A0A7J5Y9D0_DISMA</name>
<dbReference type="GO" id="GO:0008270">
    <property type="term" value="F:zinc ion binding"/>
    <property type="evidence" value="ECO:0007669"/>
    <property type="project" value="UniProtKB-KW"/>
</dbReference>
<feature type="compositionally biased region" description="Low complexity" evidence="18">
    <location>
        <begin position="120"/>
        <end position="154"/>
    </location>
</feature>
<dbReference type="Proteomes" id="UP000518266">
    <property type="component" value="Unassembled WGS sequence"/>
</dbReference>
<evidence type="ECO:0000256" key="9">
    <source>
        <dbReference type="ARBA" id="ARBA00022771"/>
    </source>
</evidence>
<accession>A0A7J5Y9D0</accession>
<dbReference type="Gene3D" id="2.30.30.40">
    <property type="entry name" value="SH3 Domains"/>
    <property type="match status" value="1"/>
</dbReference>
<dbReference type="GO" id="GO:0009898">
    <property type="term" value="C:cytoplasmic side of plasma membrane"/>
    <property type="evidence" value="ECO:0007669"/>
    <property type="project" value="UniProtKB-ARBA"/>
</dbReference>
<keyword evidence="7" id="KW-0479">Metal-binding</keyword>
<evidence type="ECO:0000256" key="13">
    <source>
        <dbReference type="ARBA" id="ARBA00065718"/>
    </source>
</evidence>
<dbReference type="PROSITE" id="PS00479">
    <property type="entry name" value="ZF_DAG_PE_1"/>
    <property type="match status" value="1"/>
</dbReference>
<gene>
    <name evidence="21" type="ORF">F7725_003103</name>
</gene>
<comment type="subcellular location">
    <subcellularLocation>
        <location evidence="1">Cell membrane</location>
        <location evidence="1">Sarcolemma</location>
        <topology evidence="1">Peripheral membrane protein</topology>
        <orientation evidence="1">Cytoplasmic side</orientation>
    </subcellularLocation>
    <subcellularLocation>
        <location evidence="2">Cytoplasm</location>
        <location evidence="2">Cytosol</location>
    </subcellularLocation>
</comment>
<sequence length="438" mass="49187">MTENNEMESDTQLQRSPSTMSIQPIHRAWGVQCVGCDWVSENGWMMSYQGRAAWQGWLNVGVRNYTAVRELQRLKRSLSFKTVMRSKSVENFFQRSYSDARLPPDFITDPPPPSPPLLPGSPLVGHRSPSVSPSLSPNPSISSHSPNLSLSPSLSIKPPQPQITHCFQDHVFRKPTNCQHCKHMIVGNSKQALRCKTCKMAAHLWCTSELSQQLCHGKAARMRVDPVYAALRFGTSLAHMSRSSFGSLSESPTRSLGEGGEEMQQRQYSMDEEITQETGDNPFPDAEMEEEEESGSQLNLAEAPYSAEENNVMVPKRIEVHSIHTYVALYKFLPQEQNDLELQPGDRVQVTDDSGEEWWKGKSGDKVGFFPANFVQRVRPGERVWRVVQGFPGNRERGHMAVKESQICVGKREEGDVFLKLSSGKKRGLVPADSIEEI</sequence>
<dbReference type="PANTHER" id="PTHR15135:SF5">
    <property type="entry name" value="SH3 AND CYSTEINE-RICH DOMAIN-CONTAINING PROTEIN 2"/>
    <property type="match status" value="1"/>
</dbReference>
<dbReference type="GO" id="GO:1903078">
    <property type="term" value="P:positive regulation of protein localization to plasma membrane"/>
    <property type="evidence" value="ECO:0007669"/>
    <property type="project" value="TreeGrafter"/>
</dbReference>
<feature type="compositionally biased region" description="Pro residues" evidence="18">
    <location>
        <begin position="109"/>
        <end position="119"/>
    </location>
</feature>
<keyword evidence="4" id="KW-1003">Cell membrane</keyword>
<evidence type="ECO:0000256" key="18">
    <source>
        <dbReference type="SAM" id="MobiDB-lite"/>
    </source>
</evidence>
<feature type="region of interest" description="Disordered" evidence="18">
    <location>
        <begin position="242"/>
        <end position="299"/>
    </location>
</feature>
<organism evidence="21 22">
    <name type="scientific">Dissostichus mawsoni</name>
    <name type="common">Antarctic cod</name>
    <dbReference type="NCBI Taxonomy" id="36200"/>
    <lineage>
        <taxon>Eukaryota</taxon>
        <taxon>Metazoa</taxon>
        <taxon>Chordata</taxon>
        <taxon>Craniata</taxon>
        <taxon>Vertebrata</taxon>
        <taxon>Euteleostomi</taxon>
        <taxon>Actinopterygii</taxon>
        <taxon>Neopterygii</taxon>
        <taxon>Teleostei</taxon>
        <taxon>Neoteleostei</taxon>
        <taxon>Acanthomorphata</taxon>
        <taxon>Eupercaria</taxon>
        <taxon>Perciformes</taxon>
        <taxon>Notothenioidei</taxon>
        <taxon>Nototheniidae</taxon>
        <taxon>Dissostichus</taxon>
    </lineage>
</organism>
<feature type="domain" description="Phorbol-ester/DAG-type" evidence="20">
    <location>
        <begin position="164"/>
        <end position="215"/>
    </location>
</feature>
<evidence type="ECO:0000259" key="20">
    <source>
        <dbReference type="PROSITE" id="PS50081"/>
    </source>
</evidence>
<comment type="subunit">
    <text evidence="13">Interacts (via SH3 domains) with CACNA1S. Interacts (via SH3 domains) with CACNA1C. Has much lower affinity for CACNA1C than for CACNA1S.</text>
</comment>
<evidence type="ECO:0000256" key="7">
    <source>
        <dbReference type="ARBA" id="ARBA00022723"/>
    </source>
</evidence>
<dbReference type="Gene3D" id="3.30.60.20">
    <property type="match status" value="1"/>
</dbReference>
<dbReference type="InterPro" id="IPR001452">
    <property type="entry name" value="SH3_domain"/>
</dbReference>
<evidence type="ECO:0000256" key="11">
    <source>
        <dbReference type="ARBA" id="ARBA00023136"/>
    </source>
</evidence>
<keyword evidence="9" id="KW-0863">Zinc-finger</keyword>
<dbReference type="PRINTS" id="PR00499">
    <property type="entry name" value="P67PHOX"/>
</dbReference>
<dbReference type="OrthoDB" id="6250593at2759"/>
<evidence type="ECO:0000256" key="2">
    <source>
        <dbReference type="ARBA" id="ARBA00004514"/>
    </source>
</evidence>
<dbReference type="InterPro" id="IPR036028">
    <property type="entry name" value="SH3-like_dom_sf"/>
</dbReference>
<feature type="domain" description="SH3" evidence="19">
    <location>
        <begin position="321"/>
        <end position="380"/>
    </location>
</feature>
<keyword evidence="5" id="KW-0963">Cytoplasm</keyword>
<evidence type="ECO:0000256" key="1">
    <source>
        <dbReference type="ARBA" id="ARBA00004278"/>
    </source>
</evidence>
<evidence type="ECO:0000259" key="19">
    <source>
        <dbReference type="PROSITE" id="PS50002"/>
    </source>
</evidence>
<evidence type="ECO:0000256" key="8">
    <source>
        <dbReference type="ARBA" id="ARBA00022737"/>
    </source>
</evidence>
<dbReference type="GO" id="GO:0003009">
    <property type="term" value="P:skeletal muscle contraction"/>
    <property type="evidence" value="ECO:0007669"/>
    <property type="project" value="TreeGrafter"/>
</dbReference>
<protein>
    <recommendedName>
        <fullName evidence="14">SH3 and cysteine-rich domain-containing protein 2</fullName>
    </recommendedName>
    <alternativeName>
        <fullName evidence="16">24b2/STAC2</fullName>
    </alternativeName>
    <alternativeName>
        <fullName evidence="15">Src homology 3 and cysteine-rich domain-containing protein 2</fullName>
    </alternativeName>
</protein>
<dbReference type="PANTHER" id="PTHR15135">
    <property type="entry name" value="STAC"/>
    <property type="match status" value="1"/>
</dbReference>
<feature type="compositionally biased region" description="Polar residues" evidence="18">
    <location>
        <begin position="242"/>
        <end position="254"/>
    </location>
</feature>
<comment type="function">
    <text evidence="12">Plays a redundant role in promoting the expression of calcium channel CACNA1S at the cell membrane, and thereby contributes to increased channel activity. Slows down the inactivation rate of the calcium channel CACNA1C.</text>
</comment>
<feature type="region of interest" description="Disordered" evidence="18">
    <location>
        <begin position="103"/>
        <end position="154"/>
    </location>
</feature>
<dbReference type="InterPro" id="IPR039688">
    <property type="entry name" value="STAC1/2/3"/>
</dbReference>